<evidence type="ECO:0000256" key="3">
    <source>
        <dbReference type="ARBA" id="ARBA00023043"/>
    </source>
</evidence>
<keyword evidence="2" id="KW-0677">Repeat</keyword>
<dbReference type="InterPro" id="IPR000210">
    <property type="entry name" value="BTB/POZ_dom"/>
</dbReference>
<dbReference type="GO" id="GO:0043161">
    <property type="term" value="P:proteasome-mediated ubiquitin-dependent protein catabolic process"/>
    <property type="evidence" value="ECO:0000318"/>
    <property type="project" value="GO_Central"/>
</dbReference>
<comment type="pathway">
    <text evidence="1">Protein modification; protein ubiquitination.</text>
</comment>
<dbReference type="AlphaFoldDB" id="A0A2K3DX97"/>
<dbReference type="InParanoid" id="A0A2K3DX97"/>
<dbReference type="Gene3D" id="2.120.10.30">
    <property type="entry name" value="TolB, C-terminal domain"/>
    <property type="match status" value="2"/>
</dbReference>
<evidence type="ECO:0000256" key="2">
    <source>
        <dbReference type="ARBA" id="ARBA00022737"/>
    </source>
</evidence>
<name>A0A2K3DX97_CHLRE</name>
<evidence type="ECO:0000313" key="6">
    <source>
        <dbReference type="EMBL" id="PNW85160.1"/>
    </source>
</evidence>
<dbReference type="PANTHER" id="PTHR46231">
    <property type="entry name" value="ANKYRIN REPEAT AND BTB/POZ DOMAIN-CONTAINING PROTEIN 1"/>
    <property type="match status" value="1"/>
</dbReference>
<evidence type="ECO:0000256" key="4">
    <source>
        <dbReference type="SAM" id="MobiDB-lite"/>
    </source>
</evidence>
<feature type="compositionally biased region" description="Gly residues" evidence="4">
    <location>
        <begin position="790"/>
        <end position="801"/>
    </location>
</feature>
<feature type="region of interest" description="Disordered" evidence="4">
    <location>
        <begin position="522"/>
        <end position="801"/>
    </location>
</feature>
<dbReference type="GO" id="GO:0031625">
    <property type="term" value="F:ubiquitin protein ligase binding"/>
    <property type="evidence" value="ECO:0000318"/>
    <property type="project" value="GO_Central"/>
</dbReference>
<reference evidence="6 7" key="1">
    <citation type="journal article" date="2007" name="Science">
        <title>The Chlamydomonas genome reveals the evolution of key animal and plant functions.</title>
        <authorList>
            <person name="Merchant S.S."/>
            <person name="Prochnik S.E."/>
            <person name="Vallon O."/>
            <person name="Harris E.H."/>
            <person name="Karpowicz S.J."/>
            <person name="Witman G.B."/>
            <person name="Terry A."/>
            <person name="Salamov A."/>
            <person name="Fritz-Laylin L.K."/>
            <person name="Marechal-Drouard L."/>
            <person name="Marshall W.F."/>
            <person name="Qu L.H."/>
            <person name="Nelson D.R."/>
            <person name="Sanderfoot A.A."/>
            <person name="Spalding M.H."/>
            <person name="Kapitonov V.V."/>
            <person name="Ren Q."/>
            <person name="Ferris P."/>
            <person name="Lindquist E."/>
            <person name="Shapiro H."/>
            <person name="Lucas S.M."/>
            <person name="Grimwood J."/>
            <person name="Schmutz J."/>
            <person name="Cardol P."/>
            <person name="Cerutti H."/>
            <person name="Chanfreau G."/>
            <person name="Chen C.L."/>
            <person name="Cognat V."/>
            <person name="Croft M.T."/>
            <person name="Dent R."/>
            <person name="Dutcher S."/>
            <person name="Fernandez E."/>
            <person name="Fukuzawa H."/>
            <person name="Gonzalez-Ballester D."/>
            <person name="Gonzalez-Halphen D."/>
            <person name="Hallmann A."/>
            <person name="Hanikenne M."/>
            <person name="Hippler M."/>
            <person name="Inwood W."/>
            <person name="Jabbari K."/>
            <person name="Kalanon M."/>
            <person name="Kuras R."/>
            <person name="Lefebvre P.A."/>
            <person name="Lemaire S.D."/>
            <person name="Lobanov A.V."/>
            <person name="Lohr M."/>
            <person name="Manuell A."/>
            <person name="Meier I."/>
            <person name="Mets L."/>
            <person name="Mittag M."/>
            <person name="Mittelmeier T."/>
            <person name="Moroney J.V."/>
            <person name="Moseley J."/>
            <person name="Napoli C."/>
            <person name="Nedelcu A.M."/>
            <person name="Niyogi K."/>
            <person name="Novoselov S.V."/>
            <person name="Paulsen I.T."/>
            <person name="Pazour G."/>
            <person name="Purton S."/>
            <person name="Ral J.P."/>
            <person name="Riano-Pachon D.M."/>
            <person name="Riekhof W."/>
            <person name="Rymarquis L."/>
            <person name="Schroda M."/>
            <person name="Stern D."/>
            <person name="Umen J."/>
            <person name="Willows R."/>
            <person name="Wilson N."/>
            <person name="Zimmer S.L."/>
            <person name="Allmer J."/>
            <person name="Balk J."/>
            <person name="Bisova K."/>
            <person name="Chen C.J."/>
            <person name="Elias M."/>
            <person name="Gendler K."/>
            <person name="Hauser C."/>
            <person name="Lamb M.R."/>
            <person name="Ledford H."/>
            <person name="Long J.C."/>
            <person name="Minagawa J."/>
            <person name="Page M.D."/>
            <person name="Pan J."/>
            <person name="Pootakham W."/>
            <person name="Roje S."/>
            <person name="Rose A."/>
            <person name="Stahlberg E."/>
            <person name="Terauchi A.M."/>
            <person name="Yang P."/>
            <person name="Ball S."/>
            <person name="Bowler C."/>
            <person name="Dieckmann C.L."/>
            <person name="Gladyshev V.N."/>
            <person name="Green P."/>
            <person name="Jorgensen R."/>
            <person name="Mayfield S."/>
            <person name="Mueller-Roeber B."/>
            <person name="Rajamani S."/>
            <person name="Sayre R.T."/>
            <person name="Brokstein P."/>
            <person name="Dubchak I."/>
            <person name="Goodstein D."/>
            <person name="Hornick L."/>
            <person name="Huang Y.W."/>
            <person name="Jhaveri J."/>
            <person name="Luo Y."/>
            <person name="Martinez D."/>
            <person name="Ngau W.C."/>
            <person name="Otillar B."/>
            <person name="Poliakov A."/>
            <person name="Porter A."/>
            <person name="Szajkowski L."/>
            <person name="Werner G."/>
            <person name="Zhou K."/>
            <person name="Grigoriev I.V."/>
            <person name="Rokhsar D.S."/>
            <person name="Grossman A.R."/>
        </authorList>
    </citation>
    <scope>NUCLEOTIDE SEQUENCE [LARGE SCALE GENOMIC DNA]</scope>
    <source>
        <strain evidence="7">CC-503</strain>
    </source>
</reference>
<dbReference type="CDD" id="cd18186">
    <property type="entry name" value="BTB_POZ_ZBTB_KLHL-like"/>
    <property type="match status" value="1"/>
</dbReference>
<dbReference type="KEGG" id="cre:CHLRE_03g174200v5"/>
<dbReference type="SUPFAM" id="SSF54695">
    <property type="entry name" value="POZ domain"/>
    <property type="match status" value="1"/>
</dbReference>
<evidence type="ECO:0000313" key="7">
    <source>
        <dbReference type="Proteomes" id="UP000006906"/>
    </source>
</evidence>
<protein>
    <recommendedName>
        <fullName evidence="5">BTB domain-containing protein</fullName>
    </recommendedName>
</protein>
<dbReference type="InterPro" id="IPR044515">
    <property type="entry name" value="ABTB1"/>
</dbReference>
<feature type="region of interest" description="Disordered" evidence="4">
    <location>
        <begin position="328"/>
        <end position="356"/>
    </location>
</feature>
<evidence type="ECO:0000256" key="1">
    <source>
        <dbReference type="ARBA" id="ARBA00004906"/>
    </source>
</evidence>
<feature type="domain" description="BTB" evidence="5">
    <location>
        <begin position="382"/>
        <end position="455"/>
    </location>
</feature>
<dbReference type="ExpressionAtlas" id="A0A2K3DX97">
    <property type="expression patterns" value="differential"/>
</dbReference>
<dbReference type="GeneID" id="5728885"/>
<dbReference type="SMART" id="SM00225">
    <property type="entry name" value="BTB"/>
    <property type="match status" value="1"/>
</dbReference>
<feature type="compositionally biased region" description="Low complexity" evidence="4">
    <location>
        <begin position="522"/>
        <end position="574"/>
    </location>
</feature>
<gene>
    <name evidence="6" type="ORF">CHLRE_03g174200v5</name>
</gene>
<dbReference type="Proteomes" id="UP000006906">
    <property type="component" value="Chromosome 3"/>
</dbReference>
<proteinExistence type="predicted"/>
<dbReference type="InterPro" id="IPR011042">
    <property type="entry name" value="6-blade_b-propeller_TolB-like"/>
</dbReference>
<dbReference type="GO" id="GO:0005737">
    <property type="term" value="C:cytoplasm"/>
    <property type="evidence" value="ECO:0000318"/>
    <property type="project" value="GO_Central"/>
</dbReference>
<feature type="compositionally biased region" description="Low complexity" evidence="4">
    <location>
        <begin position="762"/>
        <end position="789"/>
    </location>
</feature>
<keyword evidence="3" id="KW-0040">ANK repeat</keyword>
<dbReference type="InterPro" id="IPR011333">
    <property type="entry name" value="SKP1/BTB/POZ_sf"/>
</dbReference>
<keyword evidence="7" id="KW-1185">Reference proteome</keyword>
<dbReference type="GO" id="GO:0030162">
    <property type="term" value="P:regulation of proteolysis"/>
    <property type="evidence" value="ECO:0000318"/>
    <property type="project" value="GO_Central"/>
</dbReference>
<organism evidence="6 7">
    <name type="scientific">Chlamydomonas reinhardtii</name>
    <name type="common">Chlamydomonas smithii</name>
    <dbReference type="NCBI Taxonomy" id="3055"/>
    <lineage>
        <taxon>Eukaryota</taxon>
        <taxon>Viridiplantae</taxon>
        <taxon>Chlorophyta</taxon>
        <taxon>core chlorophytes</taxon>
        <taxon>Chlorophyceae</taxon>
        <taxon>CS clade</taxon>
        <taxon>Chlamydomonadales</taxon>
        <taxon>Chlamydomonadaceae</taxon>
        <taxon>Chlamydomonas</taxon>
    </lineage>
</organism>
<dbReference type="Pfam" id="PF00651">
    <property type="entry name" value="BTB"/>
    <property type="match status" value="1"/>
</dbReference>
<evidence type="ECO:0000259" key="5">
    <source>
        <dbReference type="PROSITE" id="PS50097"/>
    </source>
</evidence>
<dbReference type="RefSeq" id="XP_042926061.1">
    <property type="nucleotide sequence ID" value="XM_043060932.1"/>
</dbReference>
<dbReference type="Gramene" id="PNW85160">
    <property type="protein sequence ID" value="PNW85160"/>
    <property type="gene ID" value="CHLRE_03g174200v5"/>
</dbReference>
<dbReference type="PROSITE" id="PS50097">
    <property type="entry name" value="BTB"/>
    <property type="match status" value="1"/>
</dbReference>
<feature type="compositionally biased region" description="Low complexity" evidence="4">
    <location>
        <begin position="597"/>
        <end position="676"/>
    </location>
</feature>
<dbReference type="OrthoDB" id="9997739at2759"/>
<accession>A0A2K3DX97</accession>
<dbReference type="SUPFAM" id="SSF101898">
    <property type="entry name" value="NHL repeat"/>
    <property type="match status" value="1"/>
</dbReference>
<feature type="compositionally biased region" description="Pro residues" evidence="4">
    <location>
        <begin position="329"/>
        <end position="345"/>
    </location>
</feature>
<dbReference type="EMBL" id="CM008964">
    <property type="protein sequence ID" value="PNW85160.1"/>
    <property type="molecule type" value="Genomic_DNA"/>
</dbReference>
<dbReference type="PANTHER" id="PTHR46231:SF1">
    <property type="entry name" value="ANKYRIN REPEAT AND BTB_POZ DOMAIN-CONTAINING PROTEIN 1"/>
    <property type="match status" value="1"/>
</dbReference>
<sequence length="801" mass="79925">MSSPTQATLDVEKISAVLTRSRPGGAPGETLVVTERGFQPLLGLASSGPSSEPLHLGTPLPMTDQTSGALTRAPLFAIAEGPGAAQPGVCLLATKDALLSFEPSGVLKLLAGQPGNPGYADGVAGAAQIASAAVMTAGAHGDVWFSDGSRKHVRRASRQASGGAGGAAAPTASSWGAVVVSTMRWEVPDYTLVHSLAYDTAGDVLYVLTPRSVYRAAAPADPSSRLELVAGSEEASGCVDGGYGRAALFGSICDAAVDGAGRLLVLDMEGPGGGAVVRVVDPRAGYAVSSVQPALGDLSGHAGRLDLLPSGELCVYEWGGNKLRLLQLPAPPPPPPAPAAAPAPAPSAAGDARRPSSAEAASMKVLSEDWGAMLVTDPWNLYDVSIAVNGPRGARSFGAHSLILLARCEYLRFQINQQKAQGVTGKFSIPIDDADAEAFWLLLRHIYTGRVDFPPLMVEPVLQLAERMRMQRSADIIRTLLHPSSSTADGSQQVQVAAAATAATAAAAAGATAGAAAYGAASAPSAPPAAGLDGTSAPSAPSNAYGAAPAAPAAQSSPPMALPAAASAASAPGAQQPPPSADLPYPLAPFQTPVAPPQSQQQPQQAQQQAASGYGQGAAASTPSPYGGEYGAYAAPAAAPAAAQQSPYGYSATTSAPPYGGPSASPYAAAAAGAPSPYGPPPAAAASQSPYGPPSAQTPYGAPPAASAQTPYGAPPAASGQTPYGQTPYGAPPAAGAQTPYGQTPYGAPPATSAQTPYGQTPYGAPLGASPYAYGAPPQQQQQQPAGYSPYGGGYYPGQQR</sequence>
<dbReference type="Gene3D" id="3.30.710.10">
    <property type="entry name" value="Potassium Channel Kv1.1, Chain A"/>
    <property type="match status" value="1"/>
</dbReference>